<comment type="similarity">
    <text evidence="6">Belongs to the ABC-4 integral membrane protein family.</text>
</comment>
<dbReference type="GO" id="GO:0005886">
    <property type="term" value="C:plasma membrane"/>
    <property type="evidence" value="ECO:0007669"/>
    <property type="project" value="UniProtKB-SubCell"/>
</dbReference>
<keyword evidence="3 7" id="KW-0812">Transmembrane</keyword>
<dbReference type="RefSeq" id="WP_382210437.1">
    <property type="nucleotide sequence ID" value="NZ_JBHSZH010000005.1"/>
</dbReference>
<organism evidence="9 10">
    <name type="scientific">Halorussus caseinilyticus</name>
    <dbReference type="NCBI Taxonomy" id="3034025"/>
    <lineage>
        <taxon>Archaea</taxon>
        <taxon>Methanobacteriati</taxon>
        <taxon>Methanobacteriota</taxon>
        <taxon>Stenosarchaea group</taxon>
        <taxon>Halobacteria</taxon>
        <taxon>Halobacteriales</taxon>
        <taxon>Haladaptataceae</taxon>
        <taxon>Halorussus</taxon>
    </lineage>
</organism>
<feature type="transmembrane region" description="Helical" evidence="7">
    <location>
        <begin position="69"/>
        <end position="90"/>
    </location>
</feature>
<dbReference type="InterPro" id="IPR003838">
    <property type="entry name" value="ABC3_permease_C"/>
</dbReference>
<dbReference type="AlphaFoldDB" id="A0ABD5WNL3"/>
<evidence type="ECO:0000313" key="10">
    <source>
        <dbReference type="Proteomes" id="UP001596407"/>
    </source>
</evidence>
<dbReference type="Proteomes" id="UP001596407">
    <property type="component" value="Unassembled WGS sequence"/>
</dbReference>
<evidence type="ECO:0000256" key="3">
    <source>
        <dbReference type="ARBA" id="ARBA00022692"/>
    </source>
</evidence>
<evidence type="ECO:0000259" key="8">
    <source>
        <dbReference type="Pfam" id="PF02687"/>
    </source>
</evidence>
<dbReference type="Pfam" id="PF02687">
    <property type="entry name" value="FtsX"/>
    <property type="match status" value="1"/>
</dbReference>
<evidence type="ECO:0000256" key="1">
    <source>
        <dbReference type="ARBA" id="ARBA00004651"/>
    </source>
</evidence>
<keyword evidence="10" id="KW-1185">Reference proteome</keyword>
<protein>
    <submittedName>
        <fullName evidence="9">ABC transporter permease</fullName>
    </submittedName>
</protein>
<feature type="domain" description="ABC3 transporter permease C-terminal" evidence="8">
    <location>
        <begin position="2"/>
        <end position="97"/>
    </location>
</feature>
<proteinExistence type="inferred from homology"/>
<sequence>MLVSVTERTKEIGIMKAVGAQNRDVLQLFLLEAVLLGTFGSILGIPVGVGGAYLAGQYIGLSLVLPFEWFAIAVAVGVLVGVVAGLYPAWSAAKTDPIDALRYE</sequence>
<keyword evidence="5 7" id="KW-0472">Membrane</keyword>
<dbReference type="InterPro" id="IPR050250">
    <property type="entry name" value="Macrolide_Exporter_MacB"/>
</dbReference>
<feature type="transmembrane region" description="Helical" evidence="7">
    <location>
        <begin position="25"/>
        <end position="49"/>
    </location>
</feature>
<comment type="subcellular location">
    <subcellularLocation>
        <location evidence="1">Cell membrane</location>
        <topology evidence="1">Multi-pass membrane protein</topology>
    </subcellularLocation>
</comment>
<evidence type="ECO:0000256" key="6">
    <source>
        <dbReference type="ARBA" id="ARBA00038076"/>
    </source>
</evidence>
<dbReference type="PANTHER" id="PTHR30572">
    <property type="entry name" value="MEMBRANE COMPONENT OF TRANSPORTER-RELATED"/>
    <property type="match status" value="1"/>
</dbReference>
<name>A0ABD5WNL3_9EURY</name>
<keyword evidence="4 7" id="KW-1133">Transmembrane helix</keyword>
<evidence type="ECO:0000256" key="2">
    <source>
        <dbReference type="ARBA" id="ARBA00022475"/>
    </source>
</evidence>
<gene>
    <name evidence="9" type="ORF">ACFQJ6_20460</name>
</gene>
<evidence type="ECO:0000256" key="4">
    <source>
        <dbReference type="ARBA" id="ARBA00022989"/>
    </source>
</evidence>
<dbReference type="EMBL" id="JBHSZH010000005">
    <property type="protein sequence ID" value="MFC7082107.1"/>
    <property type="molecule type" value="Genomic_DNA"/>
</dbReference>
<reference evidence="9 10" key="1">
    <citation type="journal article" date="2019" name="Int. J. Syst. Evol. Microbiol.">
        <title>The Global Catalogue of Microorganisms (GCM) 10K type strain sequencing project: providing services to taxonomists for standard genome sequencing and annotation.</title>
        <authorList>
            <consortium name="The Broad Institute Genomics Platform"/>
            <consortium name="The Broad Institute Genome Sequencing Center for Infectious Disease"/>
            <person name="Wu L."/>
            <person name="Ma J."/>
        </authorList>
    </citation>
    <scope>NUCLEOTIDE SEQUENCE [LARGE SCALE GENOMIC DNA]</scope>
    <source>
        <strain evidence="9 10">DT72</strain>
    </source>
</reference>
<comment type="caution">
    <text evidence="9">The sequence shown here is derived from an EMBL/GenBank/DDBJ whole genome shotgun (WGS) entry which is preliminary data.</text>
</comment>
<evidence type="ECO:0000313" key="9">
    <source>
        <dbReference type="EMBL" id="MFC7082107.1"/>
    </source>
</evidence>
<keyword evidence="2" id="KW-1003">Cell membrane</keyword>
<evidence type="ECO:0000256" key="5">
    <source>
        <dbReference type="ARBA" id="ARBA00023136"/>
    </source>
</evidence>
<evidence type="ECO:0000256" key="7">
    <source>
        <dbReference type="SAM" id="Phobius"/>
    </source>
</evidence>
<accession>A0ABD5WNL3</accession>
<dbReference type="PANTHER" id="PTHR30572:SF4">
    <property type="entry name" value="ABC TRANSPORTER PERMEASE YTRF"/>
    <property type="match status" value="1"/>
</dbReference>